<evidence type="ECO:0000313" key="5">
    <source>
        <dbReference type="Proteomes" id="UP000095003"/>
    </source>
</evidence>
<dbReference type="EMBL" id="MCGI01000003">
    <property type="protein sequence ID" value="ODM10507.1"/>
    <property type="molecule type" value="Genomic_DNA"/>
</dbReference>
<keyword evidence="1" id="KW-0238">DNA-binding</keyword>
<name>A0A1E3AP33_9FIRM</name>
<gene>
    <name evidence="4" type="ORF">BEH84_02936</name>
</gene>
<accession>A0A1E3AP33</accession>
<comment type="caution">
    <text evidence="4">The sequence shown here is derived from an EMBL/GenBank/DDBJ whole genome shotgun (WGS) entry which is preliminary data.</text>
</comment>
<dbReference type="InterPro" id="IPR050807">
    <property type="entry name" value="TransReg_Diox_bact_type"/>
</dbReference>
<evidence type="ECO:0000313" key="4">
    <source>
        <dbReference type="EMBL" id="ODM10507.1"/>
    </source>
</evidence>
<evidence type="ECO:0000256" key="2">
    <source>
        <dbReference type="SAM" id="MobiDB-lite"/>
    </source>
</evidence>
<dbReference type="Proteomes" id="UP000095003">
    <property type="component" value="Unassembled WGS sequence"/>
</dbReference>
<sequence length="138" mass="15973">MEIGERIRRLRKDRHMTQEELAHMLGLQKSAIAKYEKGRVSNIKKATLLKMAEILEVSPSYLLGIEEYAVREEPETALLMEYYHRLNRKGKNKALDNLYDLTQIPAYQAQAGEEELPLSAAHKEEDMTEEQNASDRKL</sequence>
<dbReference type="AlphaFoldDB" id="A0A1E3AP33"/>
<dbReference type="SUPFAM" id="SSF47413">
    <property type="entry name" value="lambda repressor-like DNA-binding domains"/>
    <property type="match status" value="1"/>
</dbReference>
<dbReference type="Pfam" id="PF01381">
    <property type="entry name" value="HTH_3"/>
    <property type="match status" value="1"/>
</dbReference>
<dbReference type="SMART" id="SM00530">
    <property type="entry name" value="HTH_XRE"/>
    <property type="match status" value="1"/>
</dbReference>
<organism evidence="4 5">
    <name type="scientific">Eisenbergiella tayi</name>
    <dbReference type="NCBI Taxonomy" id="1432052"/>
    <lineage>
        <taxon>Bacteria</taxon>
        <taxon>Bacillati</taxon>
        <taxon>Bacillota</taxon>
        <taxon>Clostridia</taxon>
        <taxon>Lachnospirales</taxon>
        <taxon>Lachnospiraceae</taxon>
        <taxon>Eisenbergiella</taxon>
    </lineage>
</organism>
<feature type="domain" description="HTH cro/C1-type" evidence="3">
    <location>
        <begin position="7"/>
        <end position="62"/>
    </location>
</feature>
<dbReference type="PANTHER" id="PTHR46797">
    <property type="entry name" value="HTH-TYPE TRANSCRIPTIONAL REGULATOR"/>
    <property type="match status" value="1"/>
</dbReference>
<proteinExistence type="predicted"/>
<dbReference type="RefSeq" id="WP_044965371.1">
    <property type="nucleotide sequence ID" value="NZ_BAABXS010000001.1"/>
</dbReference>
<dbReference type="GO" id="GO:0003677">
    <property type="term" value="F:DNA binding"/>
    <property type="evidence" value="ECO:0007669"/>
    <property type="project" value="UniProtKB-KW"/>
</dbReference>
<dbReference type="InterPro" id="IPR001387">
    <property type="entry name" value="Cro/C1-type_HTH"/>
</dbReference>
<dbReference type="PANTHER" id="PTHR46797:SF24">
    <property type="entry name" value="DNA-BINDING PHAGE PROTEIN"/>
    <property type="match status" value="1"/>
</dbReference>
<dbReference type="GeneID" id="93303348"/>
<dbReference type="Gene3D" id="1.10.260.40">
    <property type="entry name" value="lambda repressor-like DNA-binding domains"/>
    <property type="match status" value="1"/>
</dbReference>
<dbReference type="PROSITE" id="PS50943">
    <property type="entry name" value="HTH_CROC1"/>
    <property type="match status" value="1"/>
</dbReference>
<reference evidence="4 5" key="1">
    <citation type="submission" date="2016-07" db="EMBL/GenBank/DDBJ databases">
        <title>Characterization of isolates of Eisenbergiella tayi derived from blood cultures, using whole genome sequencing.</title>
        <authorList>
            <person name="Burdz T."/>
            <person name="Wiebe D."/>
            <person name="Huynh C."/>
            <person name="Bernard K."/>
        </authorList>
    </citation>
    <scope>NUCLEOTIDE SEQUENCE [LARGE SCALE GENOMIC DNA]</scope>
    <source>
        <strain evidence="4 5">NML 120489</strain>
    </source>
</reference>
<dbReference type="GO" id="GO:0003700">
    <property type="term" value="F:DNA-binding transcription factor activity"/>
    <property type="evidence" value="ECO:0007669"/>
    <property type="project" value="TreeGrafter"/>
</dbReference>
<feature type="region of interest" description="Disordered" evidence="2">
    <location>
        <begin position="112"/>
        <end position="138"/>
    </location>
</feature>
<evidence type="ECO:0000259" key="3">
    <source>
        <dbReference type="PROSITE" id="PS50943"/>
    </source>
</evidence>
<dbReference type="GO" id="GO:0005829">
    <property type="term" value="C:cytosol"/>
    <property type="evidence" value="ECO:0007669"/>
    <property type="project" value="TreeGrafter"/>
</dbReference>
<dbReference type="InterPro" id="IPR010982">
    <property type="entry name" value="Lambda_DNA-bd_dom_sf"/>
</dbReference>
<evidence type="ECO:0000256" key="1">
    <source>
        <dbReference type="ARBA" id="ARBA00023125"/>
    </source>
</evidence>
<protein>
    <submittedName>
        <fullName evidence="4">Anaerobic benzoate catabolism transcriptional regulator</fullName>
    </submittedName>
</protein>
<dbReference type="CDD" id="cd00093">
    <property type="entry name" value="HTH_XRE"/>
    <property type="match status" value="1"/>
</dbReference>